<dbReference type="VEuPathDB" id="FungiDB:FOXG_18083"/>
<accession>A0A0J9UAZ3</accession>
<feature type="region of interest" description="Disordered" evidence="1">
    <location>
        <begin position="397"/>
        <end position="435"/>
    </location>
</feature>
<protein>
    <submittedName>
        <fullName evidence="2">Uncharacterized protein</fullName>
    </submittedName>
</protein>
<proteinExistence type="predicted"/>
<dbReference type="AlphaFoldDB" id="A0A0J9UAZ3"/>
<dbReference type="KEGG" id="fox:FOXG_18083"/>
<gene>
    <name evidence="2" type="ORF">FOXG_18083</name>
</gene>
<evidence type="ECO:0000313" key="2">
    <source>
        <dbReference type="EMBL" id="KNA96037.1"/>
    </source>
</evidence>
<reference evidence="2" key="2">
    <citation type="journal article" date="2010" name="Nature">
        <title>Comparative genomics reveals mobile pathogenicity chromosomes in Fusarium.</title>
        <authorList>
            <person name="Ma L.J."/>
            <person name="van der Does H.C."/>
            <person name="Borkovich K.A."/>
            <person name="Coleman J.J."/>
            <person name="Daboussi M.J."/>
            <person name="Di Pietro A."/>
            <person name="Dufresne M."/>
            <person name="Freitag M."/>
            <person name="Grabherr M."/>
            <person name="Henrissat B."/>
            <person name="Houterman P.M."/>
            <person name="Kang S."/>
            <person name="Shim W.B."/>
            <person name="Woloshuk C."/>
            <person name="Xie X."/>
            <person name="Xu J.R."/>
            <person name="Antoniw J."/>
            <person name="Baker S.E."/>
            <person name="Bluhm B.H."/>
            <person name="Breakspear A."/>
            <person name="Brown D.W."/>
            <person name="Butchko R.A."/>
            <person name="Chapman S."/>
            <person name="Coulson R."/>
            <person name="Coutinho P.M."/>
            <person name="Danchin E.G."/>
            <person name="Diener A."/>
            <person name="Gale L.R."/>
            <person name="Gardiner D.M."/>
            <person name="Goff S."/>
            <person name="Hammond-Kosack K.E."/>
            <person name="Hilburn K."/>
            <person name="Hua-Van A."/>
            <person name="Jonkers W."/>
            <person name="Kazan K."/>
            <person name="Kodira C.D."/>
            <person name="Koehrsen M."/>
            <person name="Kumar L."/>
            <person name="Lee Y.H."/>
            <person name="Li L."/>
            <person name="Manners J.M."/>
            <person name="Miranda-Saavedra D."/>
            <person name="Mukherjee M."/>
            <person name="Park G."/>
            <person name="Park J."/>
            <person name="Park S.Y."/>
            <person name="Proctor R.H."/>
            <person name="Regev A."/>
            <person name="Ruiz-Roldan M.C."/>
            <person name="Sain D."/>
            <person name="Sakthikumar S."/>
            <person name="Sykes S."/>
            <person name="Schwartz D.C."/>
            <person name="Turgeon B.G."/>
            <person name="Wapinski I."/>
            <person name="Yoder O."/>
            <person name="Young S."/>
            <person name="Zeng Q."/>
            <person name="Zhou S."/>
            <person name="Galagan J."/>
            <person name="Cuomo C.A."/>
            <person name="Kistler H.C."/>
            <person name="Rep M."/>
        </authorList>
    </citation>
    <scope>NUCLEOTIDE SEQUENCE [LARGE SCALE GENOMIC DNA]</scope>
    <source>
        <strain evidence="2">4287</strain>
    </source>
</reference>
<reference evidence="2" key="1">
    <citation type="submission" date="2007-04" db="EMBL/GenBank/DDBJ databases">
        <authorList>
            <consortium name="The Broad Institute Genome Sequencing Platform"/>
            <person name="Birren B."/>
            <person name="Lander E."/>
            <person name="Galagan J."/>
            <person name="Nusbaum C."/>
            <person name="Devon K."/>
            <person name="Ma L.-J."/>
            <person name="Jaffe D."/>
            <person name="Butler J."/>
            <person name="Alvarez P."/>
            <person name="Gnerre S."/>
            <person name="Grabherr M."/>
            <person name="Kleber M."/>
            <person name="Mauceli E."/>
            <person name="Brockman W."/>
            <person name="MacCallum I.A."/>
            <person name="Young S."/>
            <person name="LaButti K."/>
            <person name="DeCaprio D."/>
            <person name="Crawford M."/>
            <person name="Koehrsen M."/>
            <person name="Engels R."/>
            <person name="Montgomery P."/>
            <person name="Pearson M."/>
            <person name="Howarth C."/>
            <person name="Larson L."/>
            <person name="White J."/>
            <person name="O'Leary S."/>
            <person name="Kodira C."/>
            <person name="Zeng Q."/>
            <person name="Yandava C."/>
            <person name="Alvarado L."/>
            <person name="Kistler C."/>
            <person name="Shim W.-B."/>
            <person name="Kang S."/>
            <person name="Woloshuk C."/>
        </authorList>
    </citation>
    <scope>NUCLEOTIDE SEQUENCE</scope>
    <source>
        <strain evidence="2">4287</strain>
    </source>
</reference>
<evidence type="ECO:0000313" key="3">
    <source>
        <dbReference type="Proteomes" id="UP000009097"/>
    </source>
</evidence>
<dbReference type="OrthoDB" id="5020886at2759"/>
<dbReference type="GeneID" id="28958789"/>
<evidence type="ECO:0000256" key="1">
    <source>
        <dbReference type="SAM" id="MobiDB-lite"/>
    </source>
</evidence>
<name>A0A0J9UAZ3_FUSO4</name>
<organism evidence="2 3">
    <name type="scientific">Fusarium oxysporum f. sp. lycopersici (strain 4287 / CBS 123668 / FGSC 9935 / NRRL 34936)</name>
    <name type="common">Fusarium vascular wilt of tomato</name>
    <dbReference type="NCBI Taxonomy" id="426428"/>
    <lineage>
        <taxon>Eukaryota</taxon>
        <taxon>Fungi</taxon>
        <taxon>Dikarya</taxon>
        <taxon>Ascomycota</taxon>
        <taxon>Pezizomycotina</taxon>
        <taxon>Sordariomycetes</taxon>
        <taxon>Hypocreomycetidae</taxon>
        <taxon>Hypocreales</taxon>
        <taxon>Nectriaceae</taxon>
        <taxon>Fusarium</taxon>
        <taxon>Fusarium oxysporum species complex</taxon>
    </lineage>
</organism>
<feature type="compositionally biased region" description="Polar residues" evidence="1">
    <location>
        <begin position="408"/>
        <end position="435"/>
    </location>
</feature>
<sequence length="470" mass="53335">MADPEITSRLERFLYLYTTNSITLTGRQQEDVKLFVDQLCKQNSPNYHAALSKETTRAPINYYMREPCIHAWFNTTSYSTQPTEITKPPDVSVGCTHNVLDQRDITQNTKADTIQVSAQLYQKALQLALSPLSFLDPKFSGLHDTESIGKCVLQLAGRRGEVEILRFILRQLFISRKDCPFSQKARFDEIFHNADDSPPKRRNIYWVREGQAYYRLGERFGLGSLFYDGLKRVELQRPSSALDFDEYMSHLANNGLEVFSKSLEEPAKVIAKTIENWYKLRGLINTKESKATTQGTLEPAIQRIQTEKSLGSSATASTRCTVDQVQHKDSLPFQAGALNRGMMHAQQQQPPYNQAFFSAWPQYDANFVTSTSFRLNQETVEDANHYAFESGSLRACESKDGSGGGKMSIQSMISTQRPHQSRLESTPQSMVSSQQAYSNSPWQYDVPLEDIELLVNLSQDTRPMAVKNRL</sequence>
<dbReference type="RefSeq" id="XP_018234083.1">
    <property type="nucleotide sequence ID" value="XM_018398130.1"/>
</dbReference>
<dbReference type="Proteomes" id="UP000009097">
    <property type="component" value="Unassembled WGS sequence"/>
</dbReference>
<dbReference type="EMBL" id="DS231696">
    <property type="protein sequence ID" value="KNA96037.1"/>
    <property type="molecule type" value="Genomic_DNA"/>
</dbReference>